<name>A0ABW7PZQ9_9GAMM</name>
<comment type="caution">
    <text evidence="2">The sequence shown here is derived from an EMBL/GenBank/DDBJ whole genome shotgun (WGS) entry which is preliminary data.</text>
</comment>
<accession>A0ABW7PZQ9</accession>
<dbReference type="Pfam" id="PF03713">
    <property type="entry name" value="DUF305"/>
    <property type="match status" value="1"/>
</dbReference>
<dbReference type="Gene3D" id="1.20.1260.10">
    <property type="match status" value="1"/>
</dbReference>
<protein>
    <submittedName>
        <fullName evidence="2">DUF305 domain-containing protein</fullName>
    </submittedName>
</protein>
<organism evidence="2 3">
    <name type="scientific">Pantoea osteomyelitidis</name>
    <dbReference type="NCBI Taxonomy" id="3230026"/>
    <lineage>
        <taxon>Bacteria</taxon>
        <taxon>Pseudomonadati</taxon>
        <taxon>Pseudomonadota</taxon>
        <taxon>Gammaproteobacteria</taxon>
        <taxon>Enterobacterales</taxon>
        <taxon>Erwiniaceae</taxon>
        <taxon>Pantoea</taxon>
    </lineage>
</organism>
<evidence type="ECO:0000259" key="1">
    <source>
        <dbReference type="Pfam" id="PF03713"/>
    </source>
</evidence>
<sequence length="136" mass="15293">MKLYKFLFTVLVLLYIAEVKAHEHIAQFVQPNSSETAFIQDNQTAMDRMMTEMEVKPSGNIDEDFVAIMTPHHQGAIDMAIAELRYGTNPQLRRIAQEIIVTQQQEITAMYQALNKPLPPAQAAPDQITPAKGVKP</sequence>
<dbReference type="PANTHER" id="PTHR36933:SF1">
    <property type="entry name" value="SLL0788 PROTEIN"/>
    <property type="match status" value="1"/>
</dbReference>
<feature type="domain" description="DUF305" evidence="1">
    <location>
        <begin position="36"/>
        <end position="113"/>
    </location>
</feature>
<keyword evidence="3" id="KW-1185">Reference proteome</keyword>
<evidence type="ECO:0000313" key="3">
    <source>
        <dbReference type="Proteomes" id="UP001611251"/>
    </source>
</evidence>
<dbReference type="EMBL" id="JBGFSN010000006">
    <property type="protein sequence ID" value="MFH8135795.1"/>
    <property type="molecule type" value="Genomic_DNA"/>
</dbReference>
<dbReference type="InterPro" id="IPR005183">
    <property type="entry name" value="DUF305_CopM-like"/>
</dbReference>
<gene>
    <name evidence="2" type="ORF">ABU178_16700</name>
</gene>
<dbReference type="RefSeq" id="WP_397216927.1">
    <property type="nucleotide sequence ID" value="NZ_JBGFSN010000006.1"/>
</dbReference>
<dbReference type="InterPro" id="IPR012347">
    <property type="entry name" value="Ferritin-like"/>
</dbReference>
<dbReference type="Proteomes" id="UP001611251">
    <property type="component" value="Unassembled WGS sequence"/>
</dbReference>
<dbReference type="PANTHER" id="PTHR36933">
    <property type="entry name" value="SLL0788 PROTEIN"/>
    <property type="match status" value="1"/>
</dbReference>
<reference evidence="2 3" key="1">
    <citation type="submission" date="2024-08" db="EMBL/GenBank/DDBJ databases">
        <title>Pantoea ronii - a newly identified human opportunistic pathogen.</title>
        <authorList>
            <person name="Keidar-Friedman D."/>
            <person name="Sorek N."/>
            <person name="Leshin-Carmel D."/>
            <person name="Tsur A."/>
            <person name="Amsalem M."/>
            <person name="Tolkach D."/>
            <person name="Brosh-Nissimov T."/>
        </authorList>
    </citation>
    <scope>NUCLEOTIDE SEQUENCE [LARGE SCALE GENOMIC DNA]</scope>
    <source>
        <strain evidence="2 3">AA23256</strain>
    </source>
</reference>
<proteinExistence type="predicted"/>
<evidence type="ECO:0000313" key="2">
    <source>
        <dbReference type="EMBL" id="MFH8135795.1"/>
    </source>
</evidence>